<reference evidence="1" key="2">
    <citation type="journal article" date="2023" name="BMC Genomics">
        <title>Pest status, molecular evolution, and epigenetic factors derived from the genome assembly of Frankliniella fusca, a thysanopteran phytovirus vector.</title>
        <authorList>
            <person name="Catto M.A."/>
            <person name="Labadie P.E."/>
            <person name="Jacobson A.L."/>
            <person name="Kennedy G.G."/>
            <person name="Srinivasan R."/>
            <person name="Hunt B.G."/>
        </authorList>
    </citation>
    <scope>NUCLEOTIDE SEQUENCE</scope>
    <source>
        <strain evidence="1">PL_HMW_Pooled</strain>
    </source>
</reference>
<protein>
    <submittedName>
        <fullName evidence="1">Fatty acid synthase subunit beta</fullName>
    </submittedName>
</protein>
<dbReference type="AlphaFoldDB" id="A0AAE1HZA3"/>
<evidence type="ECO:0000313" key="1">
    <source>
        <dbReference type="EMBL" id="KAK3929415.1"/>
    </source>
</evidence>
<gene>
    <name evidence="1" type="ORF">KUF71_018052</name>
</gene>
<proteinExistence type="predicted"/>
<comment type="caution">
    <text evidence="1">The sequence shown here is derived from an EMBL/GenBank/DDBJ whole genome shotgun (WGS) entry which is preliminary data.</text>
</comment>
<keyword evidence="2" id="KW-1185">Reference proteome</keyword>
<name>A0AAE1HZA3_9NEOP</name>
<feature type="non-terminal residue" evidence="1">
    <location>
        <position position="134"/>
    </location>
</feature>
<organism evidence="1 2">
    <name type="scientific">Frankliniella fusca</name>
    <dbReference type="NCBI Taxonomy" id="407009"/>
    <lineage>
        <taxon>Eukaryota</taxon>
        <taxon>Metazoa</taxon>
        <taxon>Ecdysozoa</taxon>
        <taxon>Arthropoda</taxon>
        <taxon>Hexapoda</taxon>
        <taxon>Insecta</taxon>
        <taxon>Pterygota</taxon>
        <taxon>Neoptera</taxon>
        <taxon>Paraneoptera</taxon>
        <taxon>Thysanoptera</taxon>
        <taxon>Terebrantia</taxon>
        <taxon>Thripoidea</taxon>
        <taxon>Thripidae</taxon>
        <taxon>Frankliniella</taxon>
    </lineage>
</organism>
<accession>A0AAE1HZA3</accession>
<dbReference type="Proteomes" id="UP001219518">
    <property type="component" value="Unassembled WGS sequence"/>
</dbReference>
<sequence>EVDRHLLTLTITTTDISRVPCSLVERSDFRSHDVTVLKDILPPRFFNHCALLVHGVVLLVQNSVAKSEVVYASRYFKQFNEEIDVLYVHVTFSVHLVTHLENCVINFAQPCLIRLLFSKISMVSEKVLLIAAMV</sequence>
<reference evidence="1" key="1">
    <citation type="submission" date="2021-07" db="EMBL/GenBank/DDBJ databases">
        <authorList>
            <person name="Catto M.A."/>
            <person name="Jacobson A."/>
            <person name="Kennedy G."/>
            <person name="Labadie P."/>
            <person name="Hunt B.G."/>
            <person name="Srinivasan R."/>
        </authorList>
    </citation>
    <scope>NUCLEOTIDE SEQUENCE</scope>
    <source>
        <strain evidence="1">PL_HMW_Pooled</strain>
        <tissue evidence="1">Head</tissue>
    </source>
</reference>
<evidence type="ECO:0000313" key="2">
    <source>
        <dbReference type="Proteomes" id="UP001219518"/>
    </source>
</evidence>
<dbReference type="EMBL" id="JAHWGI010001400">
    <property type="protein sequence ID" value="KAK3929415.1"/>
    <property type="molecule type" value="Genomic_DNA"/>
</dbReference>